<keyword evidence="5" id="KW-1185">Reference proteome</keyword>
<comment type="caution">
    <text evidence="4">The sequence shown here is derived from an EMBL/GenBank/DDBJ whole genome shotgun (WGS) entry which is preliminary data.</text>
</comment>
<dbReference type="Pfam" id="PF00596">
    <property type="entry name" value="Aldolase_II"/>
    <property type="match status" value="1"/>
</dbReference>
<dbReference type="InterPro" id="IPR036409">
    <property type="entry name" value="Aldolase_II/adducin_N_sf"/>
</dbReference>
<keyword evidence="2" id="KW-0456">Lyase</keyword>
<dbReference type="SUPFAM" id="SSF53639">
    <property type="entry name" value="AraD/HMP-PK domain-like"/>
    <property type="match status" value="1"/>
</dbReference>
<evidence type="ECO:0000313" key="5">
    <source>
        <dbReference type="Proteomes" id="UP000526625"/>
    </source>
</evidence>
<dbReference type="EMBL" id="JACHBF010000010">
    <property type="protein sequence ID" value="MBB6493367.1"/>
    <property type="molecule type" value="Genomic_DNA"/>
</dbReference>
<name>A0ABR6R2E8_RHITR</name>
<evidence type="ECO:0000256" key="1">
    <source>
        <dbReference type="ARBA" id="ARBA00022723"/>
    </source>
</evidence>
<evidence type="ECO:0000313" key="4">
    <source>
        <dbReference type="EMBL" id="MBB6493367.1"/>
    </source>
</evidence>
<reference evidence="4 5" key="1">
    <citation type="submission" date="2020-08" db="EMBL/GenBank/DDBJ databases">
        <title>Genomic Encyclopedia of Type Strains, Phase IV (KMG-V): Genome sequencing to study the core and pangenomes of soil and plant-associated prokaryotes.</title>
        <authorList>
            <person name="Whitman W."/>
        </authorList>
    </citation>
    <scope>NUCLEOTIDE SEQUENCE [LARGE SCALE GENOMIC DNA]</scope>
    <source>
        <strain evidence="4 5">SEMIA 4059</strain>
    </source>
</reference>
<organism evidence="4 5">
    <name type="scientific">Rhizobium tropici</name>
    <dbReference type="NCBI Taxonomy" id="398"/>
    <lineage>
        <taxon>Bacteria</taxon>
        <taxon>Pseudomonadati</taxon>
        <taxon>Pseudomonadota</taxon>
        <taxon>Alphaproteobacteria</taxon>
        <taxon>Hyphomicrobiales</taxon>
        <taxon>Rhizobiaceae</taxon>
        <taxon>Rhizobium/Agrobacterium group</taxon>
        <taxon>Rhizobium</taxon>
    </lineage>
</organism>
<evidence type="ECO:0000259" key="3">
    <source>
        <dbReference type="SMART" id="SM01007"/>
    </source>
</evidence>
<feature type="domain" description="Class II aldolase/adducin N-terminal" evidence="3">
    <location>
        <begin position="14"/>
        <end position="205"/>
    </location>
</feature>
<keyword evidence="1" id="KW-0479">Metal-binding</keyword>
<accession>A0ABR6R2E8</accession>
<dbReference type="SMART" id="SM01007">
    <property type="entry name" value="Aldolase_II"/>
    <property type="match status" value="1"/>
</dbReference>
<dbReference type="InterPro" id="IPR050197">
    <property type="entry name" value="Aldolase_class_II_sugar_metab"/>
</dbReference>
<gene>
    <name evidence="4" type="ORF">GGD45_003793</name>
</gene>
<sequence length="357" mass="38177">MTVAPRGSDGEFDRFLALSKEIGADILKTQGAGGNTSLKDGDMMWVKASGTWLAQAGDRDIMVPVRVTPLVEALRQGDPRAEKATDFIVGALNTSGLRPSIETSFHAALTNRVVAHYHCVNAIALSVLAQRDEILKTKLDAAGMKWATTPYRRPGTPLAREVDHVAADKPDVLILYNHGIIVTGETVEEVSGRIEQVTAALEVPVRQVSQPDIKALQHIAEGSSYAPASDEASHQLALSPENIRIATGGSMYPDHVIFLGTKIGLLEAGQLLQAYLESFDGTEGGAPKMIIVPGSGVLVSNALTPGGQVMVRCLAEVVSRIPDGADVVYLSQADEYELTNWEAEQYRQALDRGAAKS</sequence>
<dbReference type="PANTHER" id="PTHR22789">
    <property type="entry name" value="FUCULOSE PHOSPHATE ALDOLASE"/>
    <property type="match status" value="1"/>
</dbReference>
<dbReference type="Gene3D" id="3.40.225.10">
    <property type="entry name" value="Class II aldolase/adducin N-terminal domain"/>
    <property type="match status" value="1"/>
</dbReference>
<dbReference type="InterPro" id="IPR001303">
    <property type="entry name" value="Aldolase_II/adducin_N"/>
</dbReference>
<proteinExistence type="predicted"/>
<protein>
    <submittedName>
        <fullName evidence="4">Rhamnose utilization protein RhaD (Predicted bifunctional aldolase and dehydrogenase)</fullName>
    </submittedName>
</protein>
<evidence type="ECO:0000256" key="2">
    <source>
        <dbReference type="ARBA" id="ARBA00023239"/>
    </source>
</evidence>
<dbReference type="Proteomes" id="UP000526625">
    <property type="component" value="Unassembled WGS sequence"/>
</dbReference>
<dbReference type="PANTHER" id="PTHR22789:SF0">
    <property type="entry name" value="3-OXO-TETRONATE 4-PHOSPHATE DECARBOXYLASE-RELATED"/>
    <property type="match status" value="1"/>
</dbReference>